<gene>
    <name evidence="3" type="ORF">EV378_4717</name>
</gene>
<dbReference type="InterPro" id="IPR043917">
    <property type="entry name" value="DUF5753"/>
</dbReference>
<accession>A0A4R1HF50</accession>
<evidence type="ECO:0000313" key="3">
    <source>
        <dbReference type="EMBL" id="TCK20754.1"/>
    </source>
</evidence>
<dbReference type="GO" id="GO:0003677">
    <property type="term" value="F:DNA binding"/>
    <property type="evidence" value="ECO:0007669"/>
    <property type="project" value="InterPro"/>
</dbReference>
<feature type="domain" description="HTH cro/C1-type" evidence="2">
    <location>
        <begin position="19"/>
        <end position="72"/>
    </location>
</feature>
<dbReference type="SUPFAM" id="SSF47413">
    <property type="entry name" value="lambda repressor-like DNA-binding domains"/>
    <property type="match status" value="1"/>
</dbReference>
<dbReference type="InterPro" id="IPR010982">
    <property type="entry name" value="Lambda_DNA-bd_dom_sf"/>
</dbReference>
<organism evidence="3 4">
    <name type="scientific">Pseudonocardia endophytica</name>
    <dbReference type="NCBI Taxonomy" id="401976"/>
    <lineage>
        <taxon>Bacteria</taxon>
        <taxon>Bacillati</taxon>
        <taxon>Actinomycetota</taxon>
        <taxon>Actinomycetes</taxon>
        <taxon>Pseudonocardiales</taxon>
        <taxon>Pseudonocardiaceae</taxon>
        <taxon>Pseudonocardia</taxon>
    </lineage>
</organism>
<dbReference type="PROSITE" id="PS50943">
    <property type="entry name" value="HTH_CROC1"/>
    <property type="match status" value="1"/>
</dbReference>
<dbReference type="Pfam" id="PF13560">
    <property type="entry name" value="HTH_31"/>
    <property type="match status" value="1"/>
</dbReference>
<reference evidence="3 4" key="1">
    <citation type="submission" date="2019-03" db="EMBL/GenBank/DDBJ databases">
        <title>Sequencing the genomes of 1000 actinobacteria strains.</title>
        <authorList>
            <person name="Klenk H.-P."/>
        </authorList>
    </citation>
    <scope>NUCLEOTIDE SEQUENCE [LARGE SCALE GENOMIC DNA]</scope>
    <source>
        <strain evidence="3 4">DSM 44969</strain>
    </source>
</reference>
<dbReference type="CDD" id="cd00093">
    <property type="entry name" value="HTH_XRE"/>
    <property type="match status" value="1"/>
</dbReference>
<keyword evidence="4" id="KW-1185">Reference proteome</keyword>
<dbReference type="SMART" id="SM00530">
    <property type="entry name" value="HTH_XRE"/>
    <property type="match status" value="1"/>
</dbReference>
<dbReference type="Proteomes" id="UP000295560">
    <property type="component" value="Unassembled WGS sequence"/>
</dbReference>
<protein>
    <submittedName>
        <fullName evidence="3">Helix-turn-helix protein</fullName>
    </submittedName>
</protein>
<dbReference type="Gene3D" id="1.10.260.40">
    <property type="entry name" value="lambda repressor-like DNA-binding domains"/>
    <property type="match status" value="1"/>
</dbReference>
<name>A0A4R1HF50_PSEEN</name>
<dbReference type="AlphaFoldDB" id="A0A4R1HF50"/>
<evidence type="ECO:0000259" key="2">
    <source>
        <dbReference type="PROSITE" id="PS50943"/>
    </source>
</evidence>
<evidence type="ECO:0000313" key="4">
    <source>
        <dbReference type="Proteomes" id="UP000295560"/>
    </source>
</evidence>
<dbReference type="RefSeq" id="WP_132429605.1">
    <property type="nucleotide sequence ID" value="NZ_SMFZ01000002.1"/>
</dbReference>
<comment type="caution">
    <text evidence="3">The sequence shown here is derived from an EMBL/GenBank/DDBJ whole genome shotgun (WGS) entry which is preliminary data.</text>
</comment>
<feature type="coiled-coil region" evidence="1">
    <location>
        <begin position="23"/>
        <end position="50"/>
    </location>
</feature>
<evidence type="ECO:0000256" key="1">
    <source>
        <dbReference type="SAM" id="Coils"/>
    </source>
</evidence>
<dbReference type="OrthoDB" id="4285266at2"/>
<dbReference type="Pfam" id="PF19054">
    <property type="entry name" value="DUF5753"/>
    <property type="match status" value="1"/>
</dbReference>
<proteinExistence type="predicted"/>
<sequence length="293" mass="33049">MPSRSSGSTVVRRRLGHALRNLREDANIRIEAAARELECSTAKISRLENGLGPAKKLEVRALLDLYGVTNARRRKEFDTWADGTKAAGWWESDADVVEDDVARMMAVETESTLVRIYCTPVLPALLQNSAYNLAHVRDLYPDHSDDEIRRFAELRQVRQRELLDADSPLRLVTVIDEAAVRRQVGSPQIHRDEMQWLADLLDELAAAGRDDVDVRVLPFTAGTPDWAMSAFTLFTPREPDLDPTVAYVEDAAGTFWYESPDDIRQLSDMFSRLRGRCLDPDQSRALLRSAVTP</sequence>
<dbReference type="InterPro" id="IPR001387">
    <property type="entry name" value="Cro/C1-type_HTH"/>
</dbReference>
<keyword evidence="1" id="KW-0175">Coiled coil</keyword>
<dbReference type="EMBL" id="SMFZ01000002">
    <property type="protein sequence ID" value="TCK20754.1"/>
    <property type="molecule type" value="Genomic_DNA"/>
</dbReference>